<dbReference type="SUPFAM" id="SSF74650">
    <property type="entry name" value="Galactose mutarotase-like"/>
    <property type="match status" value="1"/>
</dbReference>
<dbReference type="SUPFAM" id="SSF51445">
    <property type="entry name" value="(Trans)glycosidases"/>
    <property type="match status" value="1"/>
</dbReference>
<dbReference type="HOGENOM" id="CLU_036399_0_0_12"/>
<dbReference type="InterPro" id="IPR002252">
    <property type="entry name" value="Glyco_hydro_36"/>
</dbReference>
<gene>
    <name evidence="4" type="ordered locus">Spith_0361</name>
</gene>
<dbReference type="CDD" id="cd14791">
    <property type="entry name" value="GH36"/>
    <property type="match status" value="1"/>
</dbReference>
<name>G0GE14_WINT7</name>
<sequence>MVRENLTDGAVGAIKEEIGGKEEQVRLCGVHVQEGCFVHSFEGGSLSFQVERVPLGWVVRGTVEGRPGRLEVVRLPLRFPLLLHSWESWGACPLVDEGWRFPWGERQYEDWRYTVSPVPELMREGVVSDYLVAWEHGMAGFLTSRYAHGFFTVEGEELVGYLEFFDREFEEPVPLEPLVVLEGARMWELLEGYATMAGRENRARVPAYSPLGWCSWYHYFLDLTWDEVRKNLARAREWPFEVFQVDDAYEADIGDWLEPREGFPSVEEMARVIKEAGFRPGIWTAPFCASSTSRVFREHPEWFVKEDGRPRVAFRNWDKDIHALDLSNPEVQDHLTGLFSSLRAVGYEYFKIDFLFAGAVPGERYLKVSPVEAYRMGLETIREAVGDAFILGCGAPLLPSVGLVDGMRIGPDTTPFWDRSIPDNGAPAIRYALRNALHRAFMHRRFWLNDPDCLLLRKERISLSEEERRTFALTAGALDGMLVDSDDLALVDEEGKALLHEALSLTGGRPHVRRCGEACYEVISEGTRSGMVRLLVNLSEEAKVVEGTTVPPHGTVLEREEQALGLSRRVEERDGRRFTYYHREE</sequence>
<dbReference type="GO" id="GO:0030246">
    <property type="term" value="F:carbohydrate binding"/>
    <property type="evidence" value="ECO:0007669"/>
    <property type="project" value="InterPro"/>
</dbReference>
<dbReference type="InterPro" id="IPR013785">
    <property type="entry name" value="Aldolase_TIM"/>
</dbReference>
<evidence type="ECO:0000259" key="3">
    <source>
        <dbReference type="Pfam" id="PF22676"/>
    </source>
</evidence>
<dbReference type="AlphaFoldDB" id="G0GE14"/>
<feature type="domain" description="Alpha-galactosidase N-terminal" evidence="3">
    <location>
        <begin position="49"/>
        <end position="182"/>
    </location>
</feature>
<dbReference type="GO" id="GO:0016052">
    <property type="term" value="P:carbohydrate catabolic process"/>
    <property type="evidence" value="ECO:0007669"/>
    <property type="project" value="InterPro"/>
</dbReference>
<dbReference type="PANTHER" id="PTHR43053">
    <property type="entry name" value="GLYCOSIDASE FAMILY 31"/>
    <property type="match status" value="1"/>
</dbReference>
<dbReference type="InterPro" id="IPR055092">
    <property type="entry name" value="GalA_N"/>
</dbReference>
<keyword evidence="5" id="KW-1185">Reference proteome</keyword>
<dbReference type="EMBL" id="CP002903">
    <property type="protein sequence ID" value="AEJ60646.1"/>
    <property type="molecule type" value="Genomic_DNA"/>
</dbReference>
<evidence type="ECO:0000256" key="1">
    <source>
        <dbReference type="ARBA" id="ARBA00022801"/>
    </source>
</evidence>
<dbReference type="InterPro" id="IPR050985">
    <property type="entry name" value="Alpha-glycosidase_related"/>
</dbReference>
<proteinExistence type="predicted"/>
<evidence type="ECO:0000313" key="4">
    <source>
        <dbReference type="EMBL" id="AEJ60646.1"/>
    </source>
</evidence>
<keyword evidence="2" id="KW-0326">Glycosidase</keyword>
<evidence type="ECO:0000256" key="2">
    <source>
        <dbReference type="ARBA" id="ARBA00023295"/>
    </source>
</evidence>
<reference evidence="4 5" key="1">
    <citation type="submission" date="2011-06" db="EMBL/GenBank/DDBJ databases">
        <title>The complete genome of Spirochaeta thermophila DSM 6578.</title>
        <authorList>
            <consortium name="US DOE Joint Genome Institute (JGI-PGF)"/>
            <person name="Lucas S."/>
            <person name="Lapidus A."/>
            <person name="Bruce D."/>
            <person name="Goodwin L."/>
            <person name="Pitluck S."/>
            <person name="Peters L."/>
            <person name="Kyrpides N."/>
            <person name="Mavromatis K."/>
            <person name="Ivanova N."/>
            <person name="Mikailova N."/>
            <person name="Pagani I."/>
            <person name="Chertkov O."/>
            <person name="Detter J.C."/>
            <person name="Tapia R."/>
            <person name="Han C."/>
            <person name="Land M."/>
            <person name="Hauser L."/>
            <person name="Markowitz V."/>
            <person name="Cheng J.-F."/>
            <person name="Hugenholtz P."/>
            <person name="Woyke T."/>
            <person name="Wu D."/>
            <person name="Spring S."/>
            <person name="Merkhoffer B."/>
            <person name="Schneider S."/>
            <person name="Klenk H.-P."/>
            <person name="Eisen J.A."/>
        </authorList>
    </citation>
    <scope>NUCLEOTIDE SEQUENCE [LARGE SCALE GENOMIC DNA]</scope>
    <source>
        <strain evidence="5">ATCC 700085 / DSM 6578 / Z-1203</strain>
    </source>
</reference>
<accession>G0GE14</accession>
<protein>
    <submittedName>
        <fullName evidence="4">Glycoside hydrolase clan GH-D</fullName>
    </submittedName>
</protein>
<dbReference type="Pfam" id="PF02065">
    <property type="entry name" value="Melibiase"/>
    <property type="match status" value="1"/>
</dbReference>
<dbReference type="InterPro" id="IPR011013">
    <property type="entry name" value="Gal_mutarotase_sf_dom"/>
</dbReference>
<keyword evidence="1 4" id="KW-0378">Hydrolase</keyword>
<dbReference type="InterPro" id="IPR017853">
    <property type="entry name" value="GH"/>
</dbReference>
<dbReference type="Proteomes" id="UP000007254">
    <property type="component" value="Chromosome"/>
</dbReference>
<dbReference type="STRING" id="869211.Spith_0361"/>
<dbReference type="GO" id="GO:0004557">
    <property type="term" value="F:alpha-galactosidase activity"/>
    <property type="evidence" value="ECO:0007669"/>
    <property type="project" value="InterPro"/>
</dbReference>
<evidence type="ECO:0000313" key="5">
    <source>
        <dbReference type="Proteomes" id="UP000007254"/>
    </source>
</evidence>
<dbReference type="Gene3D" id="3.20.20.70">
    <property type="entry name" value="Aldolase class I"/>
    <property type="match status" value="1"/>
</dbReference>
<organism evidence="4 5">
    <name type="scientific">Winmispira thermophila (strain ATCC 700085 / DSM 6578 / Z-1203)</name>
    <name type="common">Spirochaeta thermophila</name>
    <dbReference type="NCBI Taxonomy" id="869211"/>
    <lineage>
        <taxon>Bacteria</taxon>
        <taxon>Pseudomonadati</taxon>
        <taxon>Spirochaetota</taxon>
        <taxon>Spirochaetia</taxon>
        <taxon>Winmispirales</taxon>
        <taxon>Winmispiraceae</taxon>
        <taxon>Winmispira</taxon>
    </lineage>
</organism>
<dbReference type="KEGG" id="stq:Spith_0361"/>
<dbReference type="Pfam" id="PF22676">
    <property type="entry name" value="GalA_N"/>
    <property type="match status" value="1"/>
</dbReference>
<dbReference type="PANTHER" id="PTHR43053:SF3">
    <property type="entry name" value="ALPHA-GALACTOSIDASE C-RELATED"/>
    <property type="match status" value="1"/>
</dbReference>